<evidence type="ECO:0000259" key="3">
    <source>
        <dbReference type="PROSITE" id="PS51186"/>
    </source>
</evidence>
<evidence type="ECO:0000313" key="4">
    <source>
        <dbReference type="EMBL" id="RNG18076.1"/>
    </source>
</evidence>
<dbReference type="SUPFAM" id="SSF55729">
    <property type="entry name" value="Acyl-CoA N-acyltransferases (Nat)"/>
    <property type="match status" value="1"/>
</dbReference>
<dbReference type="Gene3D" id="3.40.630.30">
    <property type="match status" value="1"/>
</dbReference>
<dbReference type="InterPro" id="IPR000182">
    <property type="entry name" value="GNAT_dom"/>
</dbReference>
<keyword evidence="2" id="KW-0012">Acyltransferase</keyword>
<dbReference type="Pfam" id="PF00583">
    <property type="entry name" value="Acetyltransf_1"/>
    <property type="match status" value="1"/>
</dbReference>
<protein>
    <submittedName>
        <fullName evidence="4">GNAT family N-acetyltransferase</fullName>
    </submittedName>
</protein>
<dbReference type="InterPro" id="IPR016181">
    <property type="entry name" value="Acyl_CoA_acyltransferase"/>
</dbReference>
<evidence type="ECO:0000256" key="2">
    <source>
        <dbReference type="ARBA" id="ARBA00023315"/>
    </source>
</evidence>
<reference evidence="4 5" key="1">
    <citation type="submission" date="2018-11" db="EMBL/GenBank/DDBJ databases">
        <title>The Potential of Streptomyces as Biocontrol Agents against the Tomato grey mould, Botrytis cinerea (Gray mold) Frontiers in Microbiology.</title>
        <authorList>
            <person name="Li D."/>
        </authorList>
    </citation>
    <scope>NUCLEOTIDE SEQUENCE [LARGE SCALE GENOMIC DNA]</scope>
    <source>
        <strain evidence="4 5">NEAU-LD23</strain>
    </source>
</reference>
<evidence type="ECO:0000256" key="1">
    <source>
        <dbReference type="ARBA" id="ARBA00022679"/>
    </source>
</evidence>
<dbReference type="PANTHER" id="PTHR43877:SF2">
    <property type="entry name" value="AMINOALKYLPHOSPHONATE N-ACETYLTRANSFERASE-RELATED"/>
    <property type="match status" value="1"/>
</dbReference>
<accession>A0A3M8VKI8</accession>
<dbReference type="AlphaFoldDB" id="A0A3M8VKI8"/>
<organism evidence="4 5">
    <name type="scientific">Streptomyces botrytidirepellens</name>
    <dbReference type="NCBI Taxonomy" id="2486417"/>
    <lineage>
        <taxon>Bacteria</taxon>
        <taxon>Bacillati</taxon>
        <taxon>Actinomycetota</taxon>
        <taxon>Actinomycetes</taxon>
        <taxon>Kitasatosporales</taxon>
        <taxon>Streptomycetaceae</taxon>
        <taxon>Streptomyces</taxon>
    </lineage>
</organism>
<sequence>MPPIDLLTAETFPDSVKGLAEVLADAVGDGASMGFLAPFDHEAAAAWWQAQGPAVADGSLLVWVCRDPESAGGIVGTVSLALARKPNGRHRAEVIKLAVHRAARGRGLARALLATAEAAARASGVTLLMLDTVTGSQAERVYLADGWTRYGIVPDYAADPGGSLEDCSFFYKQLAEASG</sequence>
<name>A0A3M8VKI8_9ACTN</name>
<keyword evidence="1 4" id="KW-0808">Transferase</keyword>
<comment type="caution">
    <text evidence="4">The sequence shown here is derived from an EMBL/GenBank/DDBJ whole genome shotgun (WGS) entry which is preliminary data.</text>
</comment>
<dbReference type="GO" id="GO:0016747">
    <property type="term" value="F:acyltransferase activity, transferring groups other than amino-acyl groups"/>
    <property type="evidence" value="ECO:0007669"/>
    <property type="project" value="InterPro"/>
</dbReference>
<evidence type="ECO:0000313" key="5">
    <source>
        <dbReference type="Proteomes" id="UP000275401"/>
    </source>
</evidence>
<dbReference type="PANTHER" id="PTHR43877">
    <property type="entry name" value="AMINOALKYLPHOSPHONATE N-ACETYLTRANSFERASE-RELATED-RELATED"/>
    <property type="match status" value="1"/>
</dbReference>
<dbReference type="EMBL" id="RIBZ01000320">
    <property type="protein sequence ID" value="RNG18076.1"/>
    <property type="molecule type" value="Genomic_DNA"/>
</dbReference>
<dbReference type="RefSeq" id="WP_123104208.1">
    <property type="nucleotide sequence ID" value="NZ_RIBZ01000320.1"/>
</dbReference>
<feature type="domain" description="N-acetyltransferase" evidence="3">
    <location>
        <begin position="4"/>
        <end position="176"/>
    </location>
</feature>
<proteinExistence type="predicted"/>
<dbReference type="Proteomes" id="UP000275401">
    <property type="component" value="Unassembled WGS sequence"/>
</dbReference>
<gene>
    <name evidence="4" type="ORF">EEJ42_28085</name>
</gene>
<dbReference type="PROSITE" id="PS51186">
    <property type="entry name" value="GNAT"/>
    <property type="match status" value="1"/>
</dbReference>
<keyword evidence="5" id="KW-1185">Reference proteome</keyword>
<dbReference type="InterPro" id="IPR050832">
    <property type="entry name" value="Bact_Acetyltransf"/>
</dbReference>